<evidence type="ECO:0000259" key="8">
    <source>
        <dbReference type="PROSITE" id="PS50968"/>
    </source>
</evidence>
<reference evidence="12 13" key="1">
    <citation type="journal article" date="2018" name="Nat. Microbiol.">
        <title>Leveraging single-cell genomics to expand the fungal tree of life.</title>
        <authorList>
            <person name="Ahrendt S.R."/>
            <person name="Quandt C.A."/>
            <person name="Ciobanu D."/>
            <person name="Clum A."/>
            <person name="Salamov A."/>
            <person name="Andreopoulos B."/>
            <person name="Cheng J.F."/>
            <person name="Woyke T."/>
            <person name="Pelin A."/>
            <person name="Henrissat B."/>
            <person name="Reynolds N.K."/>
            <person name="Benny G.L."/>
            <person name="Smith M.E."/>
            <person name="James T.Y."/>
            <person name="Grigoriev I.V."/>
        </authorList>
    </citation>
    <scope>NUCLEOTIDE SEQUENCE [LARGE SCALE GENOMIC DNA]</scope>
    <source>
        <strain evidence="12 13">ATCC 52028</strain>
    </source>
</reference>
<dbReference type="InterPro" id="IPR000089">
    <property type="entry name" value="Biotin_lipoyl"/>
</dbReference>
<feature type="domain" description="Lipoyl-binding" evidence="8">
    <location>
        <begin position="15"/>
        <end position="91"/>
    </location>
</feature>
<evidence type="ECO:0000313" key="11">
    <source>
        <dbReference type="EMBL" id="RKP03016.1"/>
    </source>
</evidence>
<dbReference type="PROSITE" id="PS00189">
    <property type="entry name" value="LIPOYL"/>
    <property type="match status" value="1"/>
</dbReference>
<dbReference type="Gene3D" id="3.30.559.10">
    <property type="entry name" value="Chloramphenicol acetyltransferase-like domain"/>
    <property type="match status" value="1"/>
</dbReference>
<dbReference type="SUPFAM" id="SSF51230">
    <property type="entry name" value="Single hybrid motif"/>
    <property type="match status" value="1"/>
</dbReference>
<dbReference type="InterPro" id="IPR011053">
    <property type="entry name" value="Single_hybrid_motif"/>
</dbReference>
<dbReference type="EC" id="2.3.1.12" evidence="6"/>
<reference evidence="11" key="2">
    <citation type="submission" date="2018-04" db="EMBL/GenBank/DDBJ databases">
        <title>Leveraging single-cell genomics to expand the Fungal Tree of Life.</title>
        <authorList>
            <consortium name="DOE Joint Genome Institute"/>
            <person name="Ahrendt S.R."/>
            <person name="Quandt C.A."/>
            <person name="Ciobanu D."/>
            <person name="Clum A."/>
            <person name="Salamov A."/>
            <person name="Andreopoulos B."/>
            <person name="Cheng J.-F."/>
            <person name="Woyke T."/>
            <person name="Pelin A."/>
            <person name="Henrissat B."/>
            <person name="Benny G.L."/>
            <person name="Smith M.E."/>
            <person name="James T.Y."/>
            <person name="Grigoriev I.V."/>
        </authorList>
    </citation>
    <scope>NUCLEOTIDE SEQUENCE</scope>
    <source>
        <strain evidence="11">ATCC 52028</strain>
    </source>
</reference>
<comment type="function">
    <text evidence="6">The pyruvate dehydrogenase complex catalyzes the overall conversion of pyruvate to acetyl-CoA and CO(2).</text>
</comment>
<dbReference type="EMBL" id="ML014130">
    <property type="protein sequence ID" value="RKP03016.1"/>
    <property type="molecule type" value="Genomic_DNA"/>
</dbReference>
<dbReference type="InterPro" id="IPR045257">
    <property type="entry name" value="E2/Pdx1"/>
</dbReference>
<protein>
    <recommendedName>
        <fullName evidence="6">Acetyltransferase component of pyruvate dehydrogenase complex</fullName>
        <ecNumber evidence="6">2.3.1.12</ecNumber>
    </recommendedName>
</protein>
<dbReference type="EMBL" id="ML009209">
    <property type="protein sequence ID" value="RKO97626.1"/>
    <property type="molecule type" value="Genomic_DNA"/>
</dbReference>
<dbReference type="GO" id="GO:0006086">
    <property type="term" value="P:pyruvate decarboxylation to acetyl-CoA"/>
    <property type="evidence" value="ECO:0007669"/>
    <property type="project" value="InterPro"/>
</dbReference>
<dbReference type="Proteomes" id="UP000268535">
    <property type="component" value="Unassembled WGS sequence"/>
</dbReference>
<dbReference type="InterPro" id="IPR036625">
    <property type="entry name" value="E3-bd_dom_sf"/>
</dbReference>
<dbReference type="PANTHER" id="PTHR23151:SF90">
    <property type="entry name" value="DIHYDROLIPOYLLYSINE-RESIDUE ACETYLTRANSFERASE COMPONENT OF PYRUVATE DEHYDROGENASE COMPLEX, MITOCHONDRIAL-RELATED"/>
    <property type="match status" value="1"/>
</dbReference>
<dbReference type="PROSITE" id="PS51826">
    <property type="entry name" value="PSBD"/>
    <property type="match status" value="1"/>
</dbReference>
<evidence type="ECO:0000256" key="3">
    <source>
        <dbReference type="ARBA" id="ARBA00022823"/>
    </source>
</evidence>
<dbReference type="Gene3D" id="2.40.50.100">
    <property type="match status" value="1"/>
</dbReference>
<feature type="compositionally biased region" description="Low complexity" evidence="7">
    <location>
        <begin position="201"/>
        <end position="230"/>
    </location>
</feature>
<evidence type="ECO:0000259" key="9">
    <source>
        <dbReference type="PROSITE" id="PS51826"/>
    </source>
</evidence>
<organism evidence="11 13">
    <name type="scientific">Caulochytrium protostelioides</name>
    <dbReference type="NCBI Taxonomy" id="1555241"/>
    <lineage>
        <taxon>Eukaryota</taxon>
        <taxon>Fungi</taxon>
        <taxon>Fungi incertae sedis</taxon>
        <taxon>Chytridiomycota</taxon>
        <taxon>Chytridiomycota incertae sedis</taxon>
        <taxon>Chytridiomycetes</taxon>
        <taxon>Caulochytriales</taxon>
        <taxon>Caulochytriaceae</taxon>
        <taxon>Caulochytrium</taxon>
    </lineage>
</organism>
<dbReference type="FunFam" id="3.30.559.10:FF:000003">
    <property type="entry name" value="Acetyltransferase component of pyruvate dehydrogenase complex"/>
    <property type="match status" value="1"/>
</dbReference>
<dbReference type="GO" id="GO:0004742">
    <property type="term" value="F:dihydrolipoyllysine-residue acetyltransferase activity"/>
    <property type="evidence" value="ECO:0007669"/>
    <property type="project" value="UniProtKB-UniRule"/>
</dbReference>
<dbReference type="InterPro" id="IPR023213">
    <property type="entry name" value="CAT-like_dom_sf"/>
</dbReference>
<comment type="catalytic activity">
    <reaction evidence="6">
        <text>N(6)-[(R)-dihydrolipoyl]-L-lysyl-[protein] + acetyl-CoA = N(6)-[(R)-S(8)-acetyldihydrolipoyl]-L-lysyl-[protein] + CoA</text>
        <dbReference type="Rhea" id="RHEA:17017"/>
        <dbReference type="Rhea" id="RHEA-COMP:10475"/>
        <dbReference type="Rhea" id="RHEA-COMP:10478"/>
        <dbReference type="ChEBI" id="CHEBI:57287"/>
        <dbReference type="ChEBI" id="CHEBI:57288"/>
        <dbReference type="ChEBI" id="CHEBI:83100"/>
        <dbReference type="ChEBI" id="CHEBI:83111"/>
        <dbReference type="EC" id="2.3.1.12"/>
    </reaction>
</comment>
<dbReference type="PROSITE" id="PS50968">
    <property type="entry name" value="BIOTINYL_LIPOYL"/>
    <property type="match status" value="1"/>
</dbReference>
<sequence length="459" mass="48902">MAARGYASKASLPPHDVIHMPALSPTMTQGNVGAWHKAVGDSIEPGELLVEIETDKAQMDFEFQEDGVLAKTLIEPGTKDVAVGTPICIMVQDKADIEAFKDYVPDAQKPESEPEETITEEDMAAPKEASPKSEASSSSSSTSSESSTSSPSSSSPTPGHIAATPSAKRVARERKIDLAEVKGTGPNGRIVEADVVNFKPKSSAPAKASSSPAKSAKSAAPAPAPAAGASYTDIPLSNVRKVIAQRLSESKQNVPHYYLTVELDASQVTALRTTLNAEARGRYKLSLNDFVIKAAGLALRDVPQVNAQWNETSIREFKNVDIAVAVATDNGLITPIVTESDKKGLSAISNGVREMAGRARQNKLQPHEYQGGTFTISNLGMFGIQHFTAIVNPPHAGILAVGGLEDKLVLDETAERGFSSRQVMKVTLSADHRIVDGAVGAKWLQAFKEYFENPLNMML</sequence>
<dbReference type="SUPFAM" id="SSF52777">
    <property type="entry name" value="CoA-dependent acyltransferases"/>
    <property type="match status" value="1"/>
</dbReference>
<dbReference type="OrthoDB" id="537444at2759"/>
<evidence type="ECO:0000256" key="7">
    <source>
        <dbReference type="SAM" id="MobiDB-lite"/>
    </source>
</evidence>
<dbReference type="GO" id="GO:0005739">
    <property type="term" value="C:mitochondrion"/>
    <property type="evidence" value="ECO:0007669"/>
    <property type="project" value="UniProtKB-SubCell"/>
</dbReference>
<gene>
    <name evidence="10" type="ORF">CAUPRSCDRAFT_6246</name>
    <name evidence="11" type="ORF">CXG81DRAFT_10081</name>
</gene>
<evidence type="ECO:0000313" key="10">
    <source>
        <dbReference type="EMBL" id="RKO97626.1"/>
    </source>
</evidence>
<dbReference type="NCBIfam" id="TIGR01349">
    <property type="entry name" value="PDHac_trf_mito"/>
    <property type="match status" value="1"/>
</dbReference>
<evidence type="ECO:0000313" key="13">
    <source>
        <dbReference type="Proteomes" id="UP000274922"/>
    </source>
</evidence>
<dbReference type="STRING" id="1555241.A0A4P9XC74"/>
<feature type="region of interest" description="Disordered" evidence="7">
    <location>
        <begin position="105"/>
        <end position="171"/>
    </location>
</feature>
<evidence type="ECO:0000256" key="5">
    <source>
        <dbReference type="ARBA" id="ARBA00023315"/>
    </source>
</evidence>
<dbReference type="Gene3D" id="4.10.320.10">
    <property type="entry name" value="E3-binding domain"/>
    <property type="match status" value="1"/>
</dbReference>
<keyword evidence="5 6" id="KW-0012">Acyltransferase</keyword>
<keyword evidence="13" id="KW-1185">Reference proteome</keyword>
<dbReference type="Pfam" id="PF02817">
    <property type="entry name" value="E3_binding"/>
    <property type="match status" value="1"/>
</dbReference>
<dbReference type="InterPro" id="IPR001078">
    <property type="entry name" value="2-oxoacid_DH_actylTfrase"/>
</dbReference>
<keyword evidence="4" id="KW-0809">Transit peptide</keyword>
<dbReference type="GO" id="GO:0045254">
    <property type="term" value="C:pyruvate dehydrogenase complex"/>
    <property type="evidence" value="ECO:0007669"/>
    <property type="project" value="UniProtKB-UniRule"/>
</dbReference>
<dbReference type="PANTHER" id="PTHR23151">
    <property type="entry name" value="DIHYDROLIPOAMIDE ACETYL/SUCCINYL-TRANSFERASE-RELATED"/>
    <property type="match status" value="1"/>
</dbReference>
<evidence type="ECO:0000256" key="2">
    <source>
        <dbReference type="ARBA" id="ARBA00022679"/>
    </source>
</evidence>
<keyword evidence="2 6" id="KW-0808">Transferase</keyword>
<dbReference type="CDD" id="cd06849">
    <property type="entry name" value="lipoyl_domain"/>
    <property type="match status" value="1"/>
</dbReference>
<dbReference type="SUPFAM" id="SSF47005">
    <property type="entry name" value="Peripheral subunit-binding domain of 2-oxo acid dehydrogenase complex"/>
    <property type="match status" value="1"/>
</dbReference>
<evidence type="ECO:0000256" key="1">
    <source>
        <dbReference type="ARBA" id="ARBA00007317"/>
    </source>
</evidence>
<proteinExistence type="inferred from homology"/>
<keyword evidence="10" id="KW-0670">Pyruvate</keyword>
<evidence type="ECO:0000256" key="6">
    <source>
        <dbReference type="RuleBase" id="RU361137"/>
    </source>
</evidence>
<name>A0A4P9XC74_9FUNG</name>
<evidence type="ECO:0000256" key="4">
    <source>
        <dbReference type="ARBA" id="ARBA00022946"/>
    </source>
</evidence>
<keyword evidence="3 6" id="KW-0450">Lipoyl</keyword>
<comment type="cofactor">
    <cofactor evidence="6">
        <name>(R)-lipoate</name>
        <dbReference type="ChEBI" id="CHEBI:83088"/>
    </cofactor>
    <text evidence="6">Binds 1 lipoyl cofactor covalently.</text>
</comment>
<comment type="similarity">
    <text evidence="1 6">Belongs to the 2-oxoacid dehydrogenase family.</text>
</comment>
<accession>A0A4P9XC74</accession>
<comment type="subcellular location">
    <subcellularLocation>
        <location evidence="6">Mitochondrion</location>
    </subcellularLocation>
</comment>
<dbReference type="FunFam" id="2.40.50.100:FF:000010">
    <property type="entry name" value="Acetyltransferase component of pyruvate dehydrogenase complex"/>
    <property type="match status" value="1"/>
</dbReference>
<dbReference type="Pfam" id="PF00364">
    <property type="entry name" value="Biotin_lipoyl"/>
    <property type="match status" value="1"/>
</dbReference>
<feature type="compositionally biased region" description="Low complexity" evidence="7">
    <location>
        <begin position="126"/>
        <end position="158"/>
    </location>
</feature>
<dbReference type="Proteomes" id="UP000274922">
    <property type="component" value="Unassembled WGS sequence"/>
</dbReference>
<dbReference type="InterPro" id="IPR004167">
    <property type="entry name" value="PSBD"/>
</dbReference>
<evidence type="ECO:0000313" key="12">
    <source>
        <dbReference type="Proteomes" id="UP000268535"/>
    </source>
</evidence>
<feature type="domain" description="Peripheral subunit-binding (PSBD)" evidence="9">
    <location>
        <begin position="162"/>
        <end position="199"/>
    </location>
</feature>
<dbReference type="InterPro" id="IPR006257">
    <property type="entry name" value="LAT1"/>
</dbReference>
<feature type="region of interest" description="Disordered" evidence="7">
    <location>
        <begin position="201"/>
        <end position="231"/>
    </location>
</feature>
<feature type="compositionally biased region" description="Acidic residues" evidence="7">
    <location>
        <begin position="113"/>
        <end position="123"/>
    </location>
</feature>
<dbReference type="AlphaFoldDB" id="A0A4P9XC74"/>
<reference evidence="10" key="3">
    <citation type="submission" date="2018-08" db="EMBL/GenBank/DDBJ databases">
        <title>Leveraging single-cell genomics to expand the Fungal Tree of Life.</title>
        <authorList>
            <consortium name="DOE Joint Genome Institute"/>
            <person name="Ahrendt S.R."/>
            <person name="Quandt C.A."/>
            <person name="Ciobanu D."/>
            <person name="Clum A."/>
            <person name="Salamov A."/>
            <person name="Andreopoulos B."/>
            <person name="Cheng J.-F."/>
            <person name="Woyke T."/>
            <person name="Pelin A."/>
            <person name="Henrissat B."/>
            <person name="Reynolds N."/>
            <person name="Benny G.L."/>
            <person name="Smith M.E."/>
            <person name="James T.Y."/>
            <person name="Grigoriev I.V."/>
        </authorList>
    </citation>
    <scope>NUCLEOTIDE SEQUENCE</scope>
    <source>
        <strain evidence="10">ATCC 52028</strain>
    </source>
</reference>
<dbReference type="InterPro" id="IPR003016">
    <property type="entry name" value="2-oxoA_DH_lipoyl-BS"/>
</dbReference>
<dbReference type="Pfam" id="PF00198">
    <property type="entry name" value="2-oxoacid_dh"/>
    <property type="match status" value="1"/>
</dbReference>